<dbReference type="GO" id="GO:0034237">
    <property type="term" value="F:protein kinase A regulatory subunit binding"/>
    <property type="evidence" value="ECO:0007669"/>
    <property type="project" value="TreeGrafter"/>
</dbReference>
<evidence type="ECO:0000256" key="2">
    <source>
        <dbReference type="SAM" id="MobiDB-lite"/>
    </source>
</evidence>
<proteinExistence type="inferred from homology"/>
<comment type="similarity">
    <text evidence="1">Belongs to the SCAR/WAVE family.</text>
</comment>
<dbReference type="GO" id="GO:0071933">
    <property type="term" value="F:Arp2/3 complex binding"/>
    <property type="evidence" value="ECO:0007669"/>
    <property type="project" value="TreeGrafter"/>
</dbReference>
<organism evidence="3 4">
    <name type="scientific">Rubroshorea leprosula</name>
    <dbReference type="NCBI Taxonomy" id="152421"/>
    <lineage>
        <taxon>Eukaryota</taxon>
        <taxon>Viridiplantae</taxon>
        <taxon>Streptophyta</taxon>
        <taxon>Embryophyta</taxon>
        <taxon>Tracheophyta</taxon>
        <taxon>Spermatophyta</taxon>
        <taxon>Magnoliopsida</taxon>
        <taxon>eudicotyledons</taxon>
        <taxon>Gunneridae</taxon>
        <taxon>Pentapetalae</taxon>
        <taxon>rosids</taxon>
        <taxon>malvids</taxon>
        <taxon>Malvales</taxon>
        <taxon>Dipterocarpaceae</taxon>
        <taxon>Rubroshorea</taxon>
    </lineage>
</organism>
<name>A0AAV5MS05_9ROSI</name>
<evidence type="ECO:0000313" key="3">
    <source>
        <dbReference type="EMBL" id="GKV52768.1"/>
    </source>
</evidence>
<sequence length="76" mass="8311">MKPNIALARNPELASLDQNGEDGEDHGNLRLGQPELYKQADRDDPKALLDGVDVDGLVGILRQLGDLTDYVSRVLI</sequence>
<dbReference type="InterPro" id="IPR028288">
    <property type="entry name" value="SCAR/WAVE_fam"/>
</dbReference>
<reference evidence="3 4" key="1">
    <citation type="journal article" date="2021" name="Commun. Biol.">
        <title>The genome of Shorea leprosula (Dipterocarpaceae) highlights the ecological relevance of drought in aseasonal tropical rainforests.</title>
        <authorList>
            <person name="Ng K.K.S."/>
            <person name="Kobayashi M.J."/>
            <person name="Fawcett J.A."/>
            <person name="Hatakeyama M."/>
            <person name="Paape T."/>
            <person name="Ng C.H."/>
            <person name="Ang C.C."/>
            <person name="Tnah L.H."/>
            <person name="Lee C.T."/>
            <person name="Nishiyama T."/>
            <person name="Sese J."/>
            <person name="O'Brien M.J."/>
            <person name="Copetti D."/>
            <person name="Mohd Noor M.I."/>
            <person name="Ong R.C."/>
            <person name="Putra M."/>
            <person name="Sireger I.Z."/>
            <person name="Indrioko S."/>
            <person name="Kosugi Y."/>
            <person name="Izuno A."/>
            <person name="Isagi Y."/>
            <person name="Lee S.L."/>
            <person name="Shimizu K.K."/>
        </authorList>
    </citation>
    <scope>NUCLEOTIDE SEQUENCE [LARGE SCALE GENOMIC DNA]</scope>
    <source>
        <strain evidence="3">214</strain>
    </source>
</reference>
<dbReference type="PANTHER" id="PTHR12902">
    <property type="entry name" value="WASP-1"/>
    <property type="match status" value="1"/>
</dbReference>
<gene>
    <name evidence="3" type="ORF">SLEP1_g59334</name>
</gene>
<keyword evidence="4" id="KW-1185">Reference proteome</keyword>
<accession>A0AAV5MS05</accession>
<comment type="caution">
    <text evidence="3">The sequence shown here is derived from an EMBL/GenBank/DDBJ whole genome shotgun (WGS) entry which is preliminary data.</text>
</comment>
<protein>
    <submittedName>
        <fullName evidence="3">Uncharacterized protein</fullName>
    </submittedName>
</protein>
<evidence type="ECO:0000256" key="1">
    <source>
        <dbReference type="ARBA" id="ARBA00006993"/>
    </source>
</evidence>
<dbReference type="AlphaFoldDB" id="A0AAV5MS05"/>
<dbReference type="PANTHER" id="PTHR12902:SF33">
    <property type="entry name" value="PROTEIN SCAR3"/>
    <property type="match status" value="1"/>
</dbReference>
<dbReference type="GO" id="GO:0030036">
    <property type="term" value="P:actin cytoskeleton organization"/>
    <property type="evidence" value="ECO:0007669"/>
    <property type="project" value="InterPro"/>
</dbReference>
<dbReference type="GO" id="GO:0005856">
    <property type="term" value="C:cytoskeleton"/>
    <property type="evidence" value="ECO:0007669"/>
    <property type="project" value="InterPro"/>
</dbReference>
<dbReference type="EMBL" id="BPVZ01000848">
    <property type="protein sequence ID" value="GKV52768.1"/>
    <property type="molecule type" value="Genomic_DNA"/>
</dbReference>
<dbReference type="GO" id="GO:2000601">
    <property type="term" value="P:positive regulation of Arp2/3 complex-mediated actin nucleation"/>
    <property type="evidence" value="ECO:0007669"/>
    <property type="project" value="TreeGrafter"/>
</dbReference>
<feature type="region of interest" description="Disordered" evidence="2">
    <location>
        <begin position="1"/>
        <end position="37"/>
    </location>
</feature>
<dbReference type="Proteomes" id="UP001054252">
    <property type="component" value="Unassembled WGS sequence"/>
</dbReference>
<evidence type="ECO:0000313" key="4">
    <source>
        <dbReference type="Proteomes" id="UP001054252"/>
    </source>
</evidence>
<dbReference type="Gene3D" id="1.20.5.340">
    <property type="match status" value="1"/>
</dbReference>